<proteinExistence type="predicted"/>
<name>A0ABP9D7J6_9BACT</name>
<keyword evidence="4" id="KW-1185">Reference proteome</keyword>
<gene>
    <name evidence="3" type="ORF">GCM10023331_07960</name>
</gene>
<reference evidence="4" key="1">
    <citation type="journal article" date="2019" name="Int. J. Syst. Evol. Microbiol.">
        <title>The Global Catalogue of Microorganisms (GCM) 10K type strain sequencing project: providing services to taxonomists for standard genome sequencing and annotation.</title>
        <authorList>
            <consortium name="The Broad Institute Genomics Platform"/>
            <consortium name="The Broad Institute Genome Sequencing Center for Infectious Disease"/>
            <person name="Wu L."/>
            <person name="Ma J."/>
        </authorList>
    </citation>
    <scope>NUCLEOTIDE SEQUENCE [LARGE SCALE GENOMIC DNA]</scope>
    <source>
        <strain evidence="4">JCM 18326</strain>
    </source>
</reference>
<dbReference type="InterPro" id="IPR043781">
    <property type="entry name" value="DUF5723"/>
</dbReference>
<dbReference type="Pfam" id="PF18990">
    <property type="entry name" value="DUF5723"/>
    <property type="match status" value="1"/>
</dbReference>
<evidence type="ECO:0000259" key="2">
    <source>
        <dbReference type="Pfam" id="PF18990"/>
    </source>
</evidence>
<dbReference type="Proteomes" id="UP001500298">
    <property type="component" value="Unassembled WGS sequence"/>
</dbReference>
<dbReference type="RefSeq" id="WP_345369388.1">
    <property type="nucleotide sequence ID" value="NZ_BAABJX010000016.1"/>
</dbReference>
<keyword evidence="1" id="KW-0732">Signal</keyword>
<sequence length="455" mass="51230">MKTKILRLLLVLLSIYPYTTLRAQIDTDISSRYIGVRGMRYQPANIADTPFQWDINAGGANIATLSDQFLPDFDFIGNLKSGGIDNIQDAFVVGRSGAILTGNIYLPSVSYSINDHSAVYLVNEFRSYGIYDITDADLYNIVRGDFEGVQETIANGDAFSGYLNIWLEIGAGYAHSFTLGNGDRLKLGGKIKLLSGTASAFFDIDNISLNTTEDGEVANVEAVLSLGLDGNINKIFEDESIDLLNSAGVGFDLGAVYEYYPEDDAENYRWRIGLTVNDLGRVNYSDSEQLESIKVSRDTLNTRPFRDAESIGDFSDALTDNFGVEPEANSKYNIRLPTTVSLQFDYYFGKNWYLHFNPAVTFPDFDLLVQNINEVYSFDITPRYETLRWGVYMPFNINTYSERLDAGIGARWRFISVGSNSLISNLFNPDSPYSNLFFNVRIPLYKERYKRNRDQ</sequence>
<comment type="caution">
    <text evidence="3">The sequence shown here is derived from an EMBL/GenBank/DDBJ whole genome shotgun (WGS) entry which is preliminary data.</text>
</comment>
<feature type="chain" id="PRO_5045707717" description="DUF5723 domain-containing protein" evidence="1">
    <location>
        <begin position="24"/>
        <end position="455"/>
    </location>
</feature>
<protein>
    <recommendedName>
        <fullName evidence="2">DUF5723 domain-containing protein</fullName>
    </recommendedName>
</protein>
<evidence type="ECO:0000313" key="4">
    <source>
        <dbReference type="Proteomes" id="UP001500298"/>
    </source>
</evidence>
<feature type="signal peptide" evidence="1">
    <location>
        <begin position="1"/>
        <end position="23"/>
    </location>
</feature>
<feature type="domain" description="DUF5723" evidence="2">
    <location>
        <begin position="43"/>
        <end position="411"/>
    </location>
</feature>
<dbReference type="EMBL" id="BAABJX010000016">
    <property type="protein sequence ID" value="GAA4825777.1"/>
    <property type="molecule type" value="Genomic_DNA"/>
</dbReference>
<accession>A0ABP9D7J6</accession>
<evidence type="ECO:0000256" key="1">
    <source>
        <dbReference type="SAM" id="SignalP"/>
    </source>
</evidence>
<organism evidence="3 4">
    <name type="scientific">Algivirga pacifica</name>
    <dbReference type="NCBI Taxonomy" id="1162670"/>
    <lineage>
        <taxon>Bacteria</taxon>
        <taxon>Pseudomonadati</taxon>
        <taxon>Bacteroidota</taxon>
        <taxon>Cytophagia</taxon>
        <taxon>Cytophagales</taxon>
        <taxon>Flammeovirgaceae</taxon>
        <taxon>Algivirga</taxon>
    </lineage>
</organism>
<evidence type="ECO:0000313" key="3">
    <source>
        <dbReference type="EMBL" id="GAA4825777.1"/>
    </source>
</evidence>